<reference evidence="1" key="1">
    <citation type="submission" date="2023-04" db="EMBL/GenBank/DDBJ databases">
        <title>A chromosome-level genome assembly of the parasitoid wasp Eretmocerus hayati.</title>
        <authorList>
            <person name="Zhong Y."/>
            <person name="Liu S."/>
            <person name="Liu Y."/>
        </authorList>
    </citation>
    <scope>NUCLEOTIDE SEQUENCE</scope>
    <source>
        <strain evidence="1">ZJU_SS_LIU_2023</strain>
    </source>
</reference>
<gene>
    <name evidence="1" type="ORF">QAD02_016225</name>
</gene>
<proteinExistence type="predicted"/>
<evidence type="ECO:0000313" key="2">
    <source>
        <dbReference type="Proteomes" id="UP001239111"/>
    </source>
</evidence>
<keyword evidence="2" id="KW-1185">Reference proteome</keyword>
<protein>
    <submittedName>
        <fullName evidence="1">Uncharacterized protein</fullName>
    </submittedName>
</protein>
<sequence length="648" mass="74657">MMIWIFALVSVSFHFVLEISTYEAGGYCAPYNGRICKKYLTGIGTVWFNDSIDNPSGLVNEKITSDLWDELIQKLTGPCRTAAEKMLCFYAFPQCHGSKSLPLCYEDCMAIRLQFCINEWALIEENKIQDIFIKSRGHFRLPECEKLPKISKEKLTCSHVSLTVIDQDLVTYDCYKGKGQFYMGTVNRTKSGRACQMWKDQKPHSHESPPDVFPQIKNGSNYCRNAGGDEKMPWCFTMDPDIRWEHCDIPPCENSTIVSVEIKPTDIVWDNILTPTFILITSSLLFMMIIISILIVFISQRFYKSHQGYNQTESQEVNIDLNKLPDNDAYHKTSIQLNPKLEKLEFPRNNIIYIRDLGQGAFGRVFQARAPGLIPNEEFTNVAVKMLKDEASDDLLTDFEREACLLAEFDHPNIVKLLGVCALGRPMCLLFEYMGRGDLNEFLRSCSPSNYILRNVEKDNTFTDSRLSHMDLINIARQIASGMVYLSDRKFVHRDLATRNCLINDDMVVKIADFGLSQKIYLQDYYKGDEQDAIPVRWMPIESLLHNKFSVASDVWAFGVLLWEIFSFAQRPYYLLSNPEVVQYIKEGNILRCPDNTPAPLYELMKLCWNRMPLDRPSFKFIYDTLNAIRCELKAENKSNSVPLRIHM</sequence>
<dbReference type="Proteomes" id="UP001239111">
    <property type="component" value="Chromosome 2"/>
</dbReference>
<name>A0ACC2PAH4_9HYME</name>
<evidence type="ECO:0000313" key="1">
    <source>
        <dbReference type="EMBL" id="KAJ8680438.1"/>
    </source>
</evidence>
<dbReference type="EMBL" id="CM056742">
    <property type="protein sequence ID" value="KAJ8680438.1"/>
    <property type="molecule type" value="Genomic_DNA"/>
</dbReference>
<accession>A0ACC2PAH4</accession>
<comment type="caution">
    <text evidence="1">The sequence shown here is derived from an EMBL/GenBank/DDBJ whole genome shotgun (WGS) entry which is preliminary data.</text>
</comment>
<organism evidence="1 2">
    <name type="scientific">Eretmocerus hayati</name>
    <dbReference type="NCBI Taxonomy" id="131215"/>
    <lineage>
        <taxon>Eukaryota</taxon>
        <taxon>Metazoa</taxon>
        <taxon>Ecdysozoa</taxon>
        <taxon>Arthropoda</taxon>
        <taxon>Hexapoda</taxon>
        <taxon>Insecta</taxon>
        <taxon>Pterygota</taxon>
        <taxon>Neoptera</taxon>
        <taxon>Endopterygota</taxon>
        <taxon>Hymenoptera</taxon>
        <taxon>Apocrita</taxon>
        <taxon>Proctotrupomorpha</taxon>
        <taxon>Chalcidoidea</taxon>
        <taxon>Aphelinidae</taxon>
        <taxon>Aphelininae</taxon>
        <taxon>Eretmocerus</taxon>
    </lineage>
</organism>